<dbReference type="InterPro" id="IPR018639">
    <property type="entry name" value="DUF2062"/>
</dbReference>
<dbReference type="EMBL" id="CP063982">
    <property type="protein sequence ID" value="UOD51269.1"/>
    <property type="molecule type" value="Genomic_DNA"/>
</dbReference>
<dbReference type="RefSeq" id="WP_243479736.1">
    <property type="nucleotide sequence ID" value="NZ_CP063982.1"/>
</dbReference>
<sequence length="186" mass="20623">MVAKRVKKYLPASDKVSQHKMLRWLGPTLTKPSLWQINRRSIALGLAIGVFWGLLIPLAQIPFAALAAVLLRANLAIAVTSTLVTNPFTFAPVYFLAYQFGDWLLGDQGAEVTEAMLAEQMSQISVTSTGWIDRIGDVAAPLFTGLALFATVGSLLCYLLVSLLWRLAIVLRYRKRQRRFANSLDD</sequence>
<keyword evidence="1" id="KW-1133">Transmembrane helix</keyword>
<evidence type="ECO:0000256" key="1">
    <source>
        <dbReference type="SAM" id="Phobius"/>
    </source>
</evidence>
<dbReference type="PANTHER" id="PTHR40547:SF1">
    <property type="entry name" value="SLL0298 PROTEIN"/>
    <property type="match status" value="1"/>
</dbReference>
<feature type="domain" description="DUF2062" evidence="2">
    <location>
        <begin position="22"/>
        <end position="172"/>
    </location>
</feature>
<protein>
    <submittedName>
        <fullName evidence="3">DUF2062 domain-containing protein</fullName>
    </submittedName>
</protein>
<feature type="transmembrane region" description="Helical" evidence="1">
    <location>
        <begin position="75"/>
        <end position="97"/>
    </location>
</feature>
<keyword evidence="4" id="KW-1185">Reference proteome</keyword>
<proteinExistence type="predicted"/>
<evidence type="ECO:0000259" key="2">
    <source>
        <dbReference type="Pfam" id="PF09835"/>
    </source>
</evidence>
<gene>
    <name evidence="3" type="ORF">DHf2319_05105</name>
</gene>
<keyword evidence="1" id="KW-0472">Membrane</keyword>
<keyword evidence="1" id="KW-0812">Transmembrane</keyword>
<name>A0ABY4ALS6_9BURK</name>
<evidence type="ECO:0000313" key="3">
    <source>
        <dbReference type="EMBL" id="UOD51269.1"/>
    </source>
</evidence>
<accession>A0ABY4ALS6</accession>
<feature type="transmembrane region" description="Helical" evidence="1">
    <location>
        <begin position="42"/>
        <end position="68"/>
    </location>
</feature>
<dbReference type="PANTHER" id="PTHR40547">
    <property type="entry name" value="SLL0298 PROTEIN"/>
    <property type="match status" value="1"/>
</dbReference>
<dbReference type="Proteomes" id="UP000831607">
    <property type="component" value="Chromosome"/>
</dbReference>
<organism evidence="3 4">
    <name type="scientific">Orrella daihaiensis</name>
    <dbReference type="NCBI Taxonomy" id="2782176"/>
    <lineage>
        <taxon>Bacteria</taxon>
        <taxon>Pseudomonadati</taxon>
        <taxon>Pseudomonadota</taxon>
        <taxon>Betaproteobacteria</taxon>
        <taxon>Burkholderiales</taxon>
        <taxon>Alcaligenaceae</taxon>
        <taxon>Orrella</taxon>
    </lineage>
</organism>
<feature type="transmembrane region" description="Helical" evidence="1">
    <location>
        <begin position="146"/>
        <end position="169"/>
    </location>
</feature>
<reference evidence="3 4" key="1">
    <citation type="submission" date="2020-11" db="EMBL/GenBank/DDBJ databases">
        <title>Algicoccus daihaiensis sp.nov., isolated from Daihai Lake in Inner Mongolia.</title>
        <authorList>
            <person name="Kai J."/>
        </authorList>
    </citation>
    <scope>NUCLEOTIDE SEQUENCE [LARGE SCALE GENOMIC DNA]</scope>
    <source>
        <strain evidence="4">f23</strain>
    </source>
</reference>
<dbReference type="Pfam" id="PF09835">
    <property type="entry name" value="DUF2062"/>
    <property type="match status" value="1"/>
</dbReference>
<evidence type="ECO:0000313" key="4">
    <source>
        <dbReference type="Proteomes" id="UP000831607"/>
    </source>
</evidence>